<name>A0ABY8RB73_9FLAO</name>
<keyword evidence="2" id="KW-1185">Reference proteome</keyword>
<evidence type="ECO:0000313" key="2">
    <source>
        <dbReference type="Proteomes" id="UP001241656"/>
    </source>
</evidence>
<dbReference type="RefSeq" id="WP_282903768.1">
    <property type="nucleotide sequence ID" value="NZ_CP124855.1"/>
</dbReference>
<gene>
    <name evidence="1" type="ORF">QGN23_07695</name>
</gene>
<dbReference type="Proteomes" id="UP001241656">
    <property type="component" value="Chromosome"/>
</dbReference>
<reference evidence="1 2" key="1">
    <citation type="submission" date="2023-05" db="EMBL/GenBank/DDBJ databases">
        <title>Genomic insight into Chryseobacterium sp. wdc7 isolated forest soil (Gotjawal).</title>
        <authorList>
            <person name="Park S.-J."/>
        </authorList>
    </citation>
    <scope>NUCLEOTIDE SEQUENCE [LARGE SCALE GENOMIC DNA]</scope>
    <source>
        <strain evidence="2">wdc7</strain>
    </source>
</reference>
<organism evidence="1 2">
    <name type="scientific">Chryseobacterium gotjawalense</name>
    <dbReference type="NCBI Taxonomy" id="3042315"/>
    <lineage>
        <taxon>Bacteria</taxon>
        <taxon>Pseudomonadati</taxon>
        <taxon>Bacteroidota</taxon>
        <taxon>Flavobacteriia</taxon>
        <taxon>Flavobacteriales</taxon>
        <taxon>Weeksellaceae</taxon>
        <taxon>Chryseobacterium group</taxon>
        <taxon>Chryseobacterium</taxon>
    </lineage>
</organism>
<sequence length="66" mass="7665">MKTFNYDIDDCFDAACNSLGKEMGISSKTNSHLSIDKKFFVTKKKKISLYEKFEFALLLIFVKLFI</sequence>
<evidence type="ECO:0000313" key="1">
    <source>
        <dbReference type="EMBL" id="WHF50332.1"/>
    </source>
</evidence>
<dbReference type="EMBL" id="CP124855">
    <property type="protein sequence ID" value="WHF50332.1"/>
    <property type="molecule type" value="Genomic_DNA"/>
</dbReference>
<protein>
    <submittedName>
        <fullName evidence="1">Uncharacterized protein</fullName>
    </submittedName>
</protein>
<proteinExistence type="predicted"/>
<accession>A0ABY8RB73</accession>